<dbReference type="OMA" id="HNELCLS"/>
<accession>A0A0L0C3E1</accession>
<evidence type="ECO:0000256" key="1">
    <source>
        <dbReference type="SAM" id="MobiDB-lite"/>
    </source>
</evidence>
<dbReference type="Proteomes" id="UP000037069">
    <property type="component" value="Unassembled WGS sequence"/>
</dbReference>
<comment type="caution">
    <text evidence="2">The sequence shown here is derived from an EMBL/GenBank/DDBJ whole genome shotgun (WGS) entry which is preliminary data.</text>
</comment>
<evidence type="ECO:0000313" key="2">
    <source>
        <dbReference type="EMBL" id="KNC25949.1"/>
    </source>
</evidence>
<proteinExistence type="predicted"/>
<dbReference type="EMBL" id="JRES01001055">
    <property type="protein sequence ID" value="KNC25949.1"/>
    <property type="molecule type" value="Genomic_DNA"/>
</dbReference>
<dbReference type="InterPro" id="IPR029071">
    <property type="entry name" value="Ubiquitin-like_domsf"/>
</dbReference>
<keyword evidence="3" id="KW-1185">Reference proteome</keyword>
<dbReference type="CDD" id="cd16123">
    <property type="entry name" value="RA_RASSF7_like"/>
    <property type="match status" value="1"/>
</dbReference>
<dbReference type="PANTHER" id="PTHR15286">
    <property type="entry name" value="RAS-ASSOCIATING DOMAIN CONTAINING PROTEIN"/>
    <property type="match status" value="1"/>
</dbReference>
<gene>
    <name evidence="2" type="ORF">FF38_04648</name>
</gene>
<dbReference type="PANTHER" id="PTHR15286:SF15">
    <property type="entry name" value="MERU, ISOFORM A"/>
    <property type="match status" value="1"/>
</dbReference>
<evidence type="ECO:0000313" key="3">
    <source>
        <dbReference type="Proteomes" id="UP000037069"/>
    </source>
</evidence>
<feature type="region of interest" description="Disordered" evidence="1">
    <location>
        <begin position="268"/>
        <end position="294"/>
    </location>
</feature>
<dbReference type="AlphaFoldDB" id="A0A0L0C3E1"/>
<dbReference type="SUPFAM" id="SSF54236">
    <property type="entry name" value="Ubiquitin-like"/>
    <property type="match status" value="1"/>
</dbReference>
<reference evidence="2 3" key="1">
    <citation type="journal article" date="2015" name="Nat. Commun.">
        <title>Lucilia cuprina genome unlocks parasitic fly biology to underpin future interventions.</title>
        <authorList>
            <person name="Anstead C.A."/>
            <person name="Korhonen P.K."/>
            <person name="Young N.D."/>
            <person name="Hall R.S."/>
            <person name="Jex A.R."/>
            <person name="Murali S.C."/>
            <person name="Hughes D.S."/>
            <person name="Lee S.F."/>
            <person name="Perry T."/>
            <person name="Stroehlein A.J."/>
            <person name="Ansell B.R."/>
            <person name="Breugelmans B."/>
            <person name="Hofmann A."/>
            <person name="Qu J."/>
            <person name="Dugan S."/>
            <person name="Lee S.L."/>
            <person name="Chao H."/>
            <person name="Dinh H."/>
            <person name="Han Y."/>
            <person name="Doddapaneni H.V."/>
            <person name="Worley K.C."/>
            <person name="Muzny D.M."/>
            <person name="Ioannidis P."/>
            <person name="Waterhouse R.M."/>
            <person name="Zdobnov E.M."/>
            <person name="James P.J."/>
            <person name="Bagnall N.H."/>
            <person name="Kotze A.C."/>
            <person name="Gibbs R.A."/>
            <person name="Richards S."/>
            <person name="Batterham P."/>
            <person name="Gasser R.B."/>
        </authorList>
    </citation>
    <scope>NUCLEOTIDE SEQUENCE [LARGE SCALE GENOMIC DNA]</scope>
    <source>
        <strain evidence="2 3">LS</strain>
        <tissue evidence="2">Full body</tissue>
    </source>
</reference>
<organism evidence="2 3">
    <name type="scientific">Lucilia cuprina</name>
    <name type="common">Green bottle fly</name>
    <name type="synonym">Australian sheep blowfly</name>
    <dbReference type="NCBI Taxonomy" id="7375"/>
    <lineage>
        <taxon>Eukaryota</taxon>
        <taxon>Metazoa</taxon>
        <taxon>Ecdysozoa</taxon>
        <taxon>Arthropoda</taxon>
        <taxon>Hexapoda</taxon>
        <taxon>Insecta</taxon>
        <taxon>Pterygota</taxon>
        <taxon>Neoptera</taxon>
        <taxon>Endopterygota</taxon>
        <taxon>Diptera</taxon>
        <taxon>Brachycera</taxon>
        <taxon>Muscomorpha</taxon>
        <taxon>Oestroidea</taxon>
        <taxon>Calliphoridae</taxon>
        <taxon>Luciliinae</taxon>
        <taxon>Lucilia</taxon>
    </lineage>
</organism>
<sequence length="540" mass="62685">MAPQQNSTLIDGNLEVCPSLLNIPGEINRYSPILPPKNKENLDKNNNNNYNIIKNNNNNNNNIKNYHEHQDINFIPKWEPTERELRNYYKYKHHRSGSNRSGHSRRSRSISLYGVNSTMVSGVDVFITKENNEQGHKEITIWLSDEPRYVSGVTNKTTCNDIIKALIDDEISNGNYEYCQRFKDGTASRDYSDYVITECWRGIERSYDGNMAILPVWKAWSRVHNEIRLSLKHHKDIQDPVKALKNNTTLSSIRDYICKLLSFGKNKKRNTKSKKSNKSTKSKKEDKENQTKSNDLILLQNFSEDICTKNAEAKVKSSNIKPTMEESEIQAKTKINKEKLYKLSETRSSIRKRRSASSRRKDKRSSHDRRRDSGDFNNFLRKRKDSSIRSSVRNKLAQKNAEMNELYEREYALTKELTNKCKMYKLQNDLYTTSDKNLEISVGQIQKSIEECAKEIIQTEHELLEVKNEIKHDISLINNLKRLTLDADLNDCGVPIDLDNMLKPQTDLEPTPAATIETKDQMFFVDNIYEFCDNNASMLV</sequence>
<dbReference type="Gene3D" id="3.10.20.90">
    <property type="entry name" value="Phosphatidylinositol 3-kinase Catalytic Subunit, Chain A, domain 1"/>
    <property type="match status" value="1"/>
</dbReference>
<dbReference type="OrthoDB" id="10034447at2759"/>
<evidence type="ECO:0008006" key="4">
    <source>
        <dbReference type="Google" id="ProtNLM"/>
    </source>
</evidence>
<protein>
    <recommendedName>
        <fullName evidence="4">Ras-associating domain-containing protein</fullName>
    </recommendedName>
</protein>
<feature type="region of interest" description="Disordered" evidence="1">
    <location>
        <begin position="340"/>
        <end position="380"/>
    </location>
</feature>
<name>A0A0L0C3E1_LUCCU</name>
<dbReference type="InterPro" id="IPR033593">
    <property type="entry name" value="N-RASSF"/>
</dbReference>
<feature type="compositionally biased region" description="Basic residues" evidence="1">
    <location>
        <begin position="349"/>
        <end position="368"/>
    </location>
</feature>
<feature type="compositionally biased region" description="Basic residues" evidence="1">
    <location>
        <begin position="268"/>
        <end position="281"/>
    </location>
</feature>